<evidence type="ECO:0000313" key="5">
    <source>
        <dbReference type="Proteomes" id="UP000266841"/>
    </source>
</evidence>
<dbReference type="InterPro" id="IPR002639">
    <property type="entry name" value="UreF"/>
</dbReference>
<dbReference type="PANTHER" id="PTHR33620:SF1">
    <property type="entry name" value="UREASE ACCESSORY PROTEIN F"/>
    <property type="match status" value="1"/>
</dbReference>
<dbReference type="InterPro" id="IPR002669">
    <property type="entry name" value="UreD"/>
</dbReference>
<evidence type="ECO:0000256" key="1">
    <source>
        <dbReference type="ARBA" id="ARBA00022988"/>
    </source>
</evidence>
<dbReference type="eggNOG" id="ENOG502RBJT">
    <property type="taxonomic scope" value="Eukaryota"/>
</dbReference>
<dbReference type="Pfam" id="PF01730">
    <property type="entry name" value="UreF"/>
    <property type="match status" value="1"/>
</dbReference>
<dbReference type="HAMAP" id="MF_01384">
    <property type="entry name" value="UreD"/>
    <property type="match status" value="1"/>
</dbReference>
<accession>K0TPQ0</accession>
<organism evidence="4 5">
    <name type="scientific">Thalassiosira oceanica</name>
    <name type="common">Marine diatom</name>
    <dbReference type="NCBI Taxonomy" id="159749"/>
    <lineage>
        <taxon>Eukaryota</taxon>
        <taxon>Sar</taxon>
        <taxon>Stramenopiles</taxon>
        <taxon>Ochrophyta</taxon>
        <taxon>Bacillariophyta</taxon>
        <taxon>Coscinodiscophyceae</taxon>
        <taxon>Thalassiosirophycidae</taxon>
        <taxon>Thalassiosirales</taxon>
        <taxon>Thalassiosiraceae</taxon>
        <taxon>Thalassiosira</taxon>
    </lineage>
</organism>
<dbReference type="Gene3D" id="1.10.4190.10">
    <property type="entry name" value="Urease accessory protein UreF"/>
    <property type="match status" value="1"/>
</dbReference>
<evidence type="ECO:0000256" key="2">
    <source>
        <dbReference type="ARBA" id="ARBA00023186"/>
    </source>
</evidence>
<sequence length="782" mass="85652">MLFGSPTRLVRSSTHAFGRTPCRGRGRGVVGGGAASSTAPFQLHNPIHDCGERIRHQQRVCDAGSLDASQLGYGKVVALSSRSPASATVQTYLTDLRHSSPMRLVPSRRHRRNLQSNHGQAALLHLSSYGGGLVPGDSLVLDVDVGPDASLVILTQGGQRIYRPGPGRTFKDYSYSTSNDKSSFDEAPNRKDKLCRSAINCRVQRGGSLYYLPDPTVPYNESAFREERAFSCMEHGSIIAVDWYSSGRRFSTGMGNERWAFDYLATKTELSVDGNGDTRPLFVEALEFDGQDPRSNEAAFGENYESMASLLLHGPASSEVLIRAEQVSLKLASMKARVRLSDIDHADQEDGEITRLISSMGEHVLMSVTAIDSIRDGGTCSVVRILAGSNEDVYRLLHFCLKPCSSRLGGLEPYKERIHSSKTVRQKVGVDVQAIKNIPASEGRKDGLEPIVREHKHNVHQRMLAEELANRLIFGEKIPVFSRDAWFRLCTLSDSALPVGSFAHSQGIEAASQMGLFESDEDSPLALASFLRSLSRSSAQFATPMILAGYSLLSSSARDNVDLSQIKNLWVELDARADTRLRSNGPSRRASMDQGLGLIRVSPSFNHQHCRWSELFEMIRSSIDTPSGNDASSFGHSALIYGILCASLRVSPIDSCRVYSFGATRDAMSAAVRLNLTGPLEGLAVMDEVGHKAVEEGIMHGMRGIEKYIGNGIGPKEISWDLLLGSLGNDEVVTSASVSQYLFLVWAAGWQQTLVDSLMVYTLHYTTLYFLIFLGLENPSPY</sequence>
<dbReference type="Proteomes" id="UP000266841">
    <property type="component" value="Unassembled WGS sequence"/>
</dbReference>
<dbReference type="GO" id="GO:0016151">
    <property type="term" value="F:nickel cation binding"/>
    <property type="evidence" value="ECO:0007669"/>
    <property type="project" value="InterPro"/>
</dbReference>
<dbReference type="AlphaFoldDB" id="K0TPQ0"/>
<keyword evidence="2" id="KW-0143">Chaperone</keyword>
<dbReference type="Pfam" id="PF01774">
    <property type="entry name" value="UreD"/>
    <property type="match status" value="1"/>
</dbReference>
<comment type="similarity">
    <text evidence="3">Belongs to the UreF family.</text>
</comment>
<evidence type="ECO:0000313" key="4">
    <source>
        <dbReference type="EMBL" id="EJK74682.1"/>
    </source>
</evidence>
<evidence type="ECO:0008006" key="6">
    <source>
        <dbReference type="Google" id="ProtNLM"/>
    </source>
</evidence>
<dbReference type="OMA" id="MEEERWA"/>
<dbReference type="PANTHER" id="PTHR33620">
    <property type="entry name" value="UREASE ACCESSORY PROTEIN F"/>
    <property type="match status" value="1"/>
</dbReference>
<comment type="caution">
    <text evidence="4">The sequence shown here is derived from an EMBL/GenBank/DDBJ whole genome shotgun (WGS) entry which is preliminary data.</text>
</comment>
<gene>
    <name evidence="4" type="ORF">THAOC_03627</name>
</gene>
<dbReference type="EMBL" id="AGNL01003436">
    <property type="protein sequence ID" value="EJK74682.1"/>
    <property type="molecule type" value="Genomic_DNA"/>
</dbReference>
<dbReference type="OrthoDB" id="2550922at2759"/>
<reference evidence="4 5" key="1">
    <citation type="journal article" date="2012" name="Genome Biol.">
        <title>Genome and low-iron response of an oceanic diatom adapted to chronic iron limitation.</title>
        <authorList>
            <person name="Lommer M."/>
            <person name="Specht M."/>
            <person name="Roy A.S."/>
            <person name="Kraemer L."/>
            <person name="Andreson R."/>
            <person name="Gutowska M.A."/>
            <person name="Wolf J."/>
            <person name="Bergner S.V."/>
            <person name="Schilhabel M.B."/>
            <person name="Klostermeier U.C."/>
            <person name="Beiko R.G."/>
            <person name="Rosenstiel P."/>
            <person name="Hippler M."/>
            <person name="Laroche J."/>
        </authorList>
    </citation>
    <scope>NUCLEOTIDE SEQUENCE [LARGE SCALE GENOMIC DNA]</scope>
    <source>
        <strain evidence="4 5">CCMP1005</strain>
    </source>
</reference>
<keyword evidence="5" id="KW-1185">Reference proteome</keyword>
<evidence type="ECO:0000256" key="3">
    <source>
        <dbReference type="ARBA" id="ARBA00046339"/>
    </source>
</evidence>
<keyword evidence="1" id="KW-0996">Nickel insertion</keyword>
<name>K0TPQ0_THAOC</name>
<dbReference type="InterPro" id="IPR038277">
    <property type="entry name" value="UreF_sf"/>
</dbReference>
<protein>
    <recommendedName>
        <fullName evidence="6">Urease accessory protein UreD</fullName>
    </recommendedName>
</protein>
<proteinExistence type="inferred from homology"/>